<accession>A0A2M4D0X5</accession>
<dbReference type="EMBL" id="GGFL01007044">
    <property type="protein sequence ID" value="MBW71222.1"/>
    <property type="molecule type" value="Transcribed_RNA"/>
</dbReference>
<sequence>MMMKLLVLLMLLMLLLLLMLLVLMDLMLQQGGCGGGSGSGRGRWMRRDEAVAEGRQGSRRYAGQRGRAEALRRQDLRAARYRYLRRWPAFHHGRRNGGGIY</sequence>
<organism evidence="2">
    <name type="scientific">Anopheles darlingi</name>
    <name type="common">Mosquito</name>
    <dbReference type="NCBI Taxonomy" id="43151"/>
    <lineage>
        <taxon>Eukaryota</taxon>
        <taxon>Metazoa</taxon>
        <taxon>Ecdysozoa</taxon>
        <taxon>Arthropoda</taxon>
        <taxon>Hexapoda</taxon>
        <taxon>Insecta</taxon>
        <taxon>Pterygota</taxon>
        <taxon>Neoptera</taxon>
        <taxon>Endopterygota</taxon>
        <taxon>Diptera</taxon>
        <taxon>Nematocera</taxon>
        <taxon>Culicoidea</taxon>
        <taxon>Culicidae</taxon>
        <taxon>Anophelinae</taxon>
        <taxon>Anopheles</taxon>
    </lineage>
</organism>
<evidence type="ECO:0000256" key="1">
    <source>
        <dbReference type="SAM" id="SignalP"/>
    </source>
</evidence>
<proteinExistence type="predicted"/>
<feature type="signal peptide" evidence="1">
    <location>
        <begin position="1"/>
        <end position="24"/>
    </location>
</feature>
<evidence type="ECO:0000313" key="2">
    <source>
        <dbReference type="EMBL" id="MBW71222.1"/>
    </source>
</evidence>
<dbReference type="AlphaFoldDB" id="A0A2M4D0X5"/>
<protein>
    <submittedName>
        <fullName evidence="2">Putative secreted protein</fullName>
    </submittedName>
</protein>
<feature type="chain" id="PRO_5014869677" evidence="1">
    <location>
        <begin position="25"/>
        <end position="101"/>
    </location>
</feature>
<keyword evidence="1" id="KW-0732">Signal</keyword>
<reference evidence="2" key="1">
    <citation type="submission" date="2018-01" db="EMBL/GenBank/DDBJ databases">
        <title>An insight into the sialome of Amazonian anophelines.</title>
        <authorList>
            <person name="Ribeiro J.M."/>
            <person name="Scarpassa V."/>
            <person name="Calvo E."/>
        </authorList>
    </citation>
    <scope>NUCLEOTIDE SEQUENCE</scope>
</reference>
<name>A0A2M4D0X5_ANODA</name>